<dbReference type="InterPro" id="IPR027417">
    <property type="entry name" value="P-loop_NTPase"/>
</dbReference>
<evidence type="ECO:0000313" key="1">
    <source>
        <dbReference type="EMBL" id="SEF68005.1"/>
    </source>
</evidence>
<dbReference type="Gene3D" id="3.40.50.300">
    <property type="entry name" value="P-loop containing nucleotide triphosphate hydrolases"/>
    <property type="match status" value="1"/>
</dbReference>
<keyword evidence="2" id="KW-1185">Reference proteome</keyword>
<dbReference type="SUPFAM" id="SSF52540">
    <property type="entry name" value="P-loop containing nucleoside triphosphate hydrolases"/>
    <property type="match status" value="1"/>
</dbReference>
<evidence type="ECO:0000313" key="2">
    <source>
        <dbReference type="Proteomes" id="UP000236731"/>
    </source>
</evidence>
<dbReference type="RefSeq" id="WP_103905154.1">
    <property type="nucleotide sequence ID" value="NZ_CP049246.1"/>
</dbReference>
<protein>
    <submittedName>
        <fullName evidence="1">Uncharacterized protein</fullName>
    </submittedName>
</protein>
<accession>A0A1H5TYU0</accession>
<dbReference type="EMBL" id="FNUT01000002">
    <property type="protein sequence ID" value="SEF68005.1"/>
    <property type="molecule type" value="Genomic_DNA"/>
</dbReference>
<reference evidence="2" key="1">
    <citation type="submission" date="2016-10" db="EMBL/GenBank/DDBJ databases">
        <authorList>
            <person name="Varghese N."/>
            <person name="Submissions S."/>
        </authorList>
    </citation>
    <scope>NUCLEOTIDE SEQUENCE [LARGE SCALE GENOMIC DNA]</scope>
    <source>
        <strain evidence="2">DSM 22361</strain>
    </source>
</reference>
<proteinExistence type="predicted"/>
<gene>
    <name evidence="1" type="ORF">SAMN05421877_102124</name>
</gene>
<dbReference type="Proteomes" id="UP000236731">
    <property type="component" value="Unassembled WGS sequence"/>
</dbReference>
<dbReference type="OrthoDB" id="2677960at2"/>
<organism evidence="1 2">
    <name type="scientific">Sphingobacterium lactis</name>
    <dbReference type="NCBI Taxonomy" id="797291"/>
    <lineage>
        <taxon>Bacteria</taxon>
        <taxon>Pseudomonadati</taxon>
        <taxon>Bacteroidota</taxon>
        <taxon>Sphingobacteriia</taxon>
        <taxon>Sphingobacteriales</taxon>
        <taxon>Sphingobacteriaceae</taxon>
        <taxon>Sphingobacterium</taxon>
    </lineage>
</organism>
<name>A0A1H5TYU0_9SPHI</name>
<sequence>MSVIAALRGYRTQFLYSLHYILSSLSNDLIFRLEGEEDLDILDENGQLLYSIQLKNLGQPITLSGILSDHKTSFIKRFLAKYSEAIPILVSYGDISQELKNWEKHKDTISEKEKKTLKKYKITADEWKLVKSKTQFIEINEEKIADEIEKLIKSNFPEVDPIPTIGFLLNWLQFIAEKQQPITTKDFYSKIQDFAIYITERVAIYNQYGVVLKPLHKVSTENTDQMLLEKEFYNATLTRYEHILLGLDVNREKHLETINDELKENNTIILKGASGQGKTTLLYSYVHNYVNDWLSYELNIQQDPVTTQQSIQAIASISKKLEVPTIFVINVNPNSTDWLQIIKESAHLNHIRFLVAIRNEDWYKASAVGVEFEHKEIDLSLSQEEAKIIYTKLNERNKIIQFTDFEQAWIQIGDDAPLLEFVYSITQGNSLQNKLKQQIQQLRNESDQGCNPQIEFLRIVSLADSLGAKIDVSKLDSNVDYQFIIEKLENEYLVKKSLDRKYIQGLHLIRSQKLVEILFDEFTTYKEEYAYKCISLIDEKNLYLFLLQMFHLEILSPDQFIADLNSKVIIRNWSAYASILKSFIWLGSKSYVENNRKVIDECRTICGGAWTMFTDFMFGSNYDRNGMLDLLKVDDDRREKINDINRRLLPNQNVFNLATEAINQIDFPKEAPSTVFGWKSFGEALFWLKNIPNRKEKLSLIDDSKFESAFRNMDSKSLSKLMLGMYSYSVELDAIRKKYVDIFIEQIKKEFDVIHLSVDENEVNVHYIIDILKNDVERSTNDFIVGVLDIIRTALPDKKQFNSQGYGHRLQTLAVDYDDTHKTMPIENIPLEEWVNINSTIIKLYEYQLRPEDWNEYRNQLNQWEGIIKEKINEFNISFEQLFKGSVNYMPVVPIMQNMLFERSESIKEPKSITEPLGIYGGKKRGTINENEREQRNKKLQSKYELFFKSVSDFKGDIESFIQQSGGTLYSKAKLKTDEAHTHDENTERLSQINLYNAIEKLQIYNSQYNNILGNIDIKHHSKIETNTLFTTASIWKDFLNDNSKGERSAKRIFKLKSDFENKIIKDFKQVSKANSFSIRYINNKTTNDKPIIIIDGVSPFWMLMGYKEAYQIIQQTIDNPEYTSLKYLMLQFWFSNFYFIQTIQNKSLNNQWNEVRLYNIKDKLFEELSFINSISQPIEVKIIENLNIEGWSNLYPEFNDITKATEAYGKLLLLADHFYDLRLFDEIELMESDQEKLKQYIQRIGLELQQSFQAVLDSLVEWINMFPFDEDSYVNSDEEQEYFKAMINIKDHIFPEPKGDEEDYQLIMNMEIVSKWVERLKICTESWGIFILLLYGKYIDKFNSIDSSAR</sequence>